<name>A2DWZ5_TRIV3</name>
<feature type="compositionally biased region" description="Polar residues" evidence="1">
    <location>
        <begin position="1"/>
        <end position="37"/>
    </location>
</feature>
<dbReference type="VEuPathDB" id="TrichDB:TVAGG3_0184830"/>
<gene>
    <name evidence="2" type="ORF">TVAG_019220</name>
</gene>
<dbReference type="SUPFAM" id="SSF48371">
    <property type="entry name" value="ARM repeat"/>
    <property type="match status" value="1"/>
</dbReference>
<sequence length="237" mass="25881">MNFLKSSGFSSVPNNTNQPRAQPQYNQSTYGAATYQPQMPPQPEKSTNEKIKEAFDNFGNKIVEVFTPTSNEPAQVTSVSLLDEAPQPTSKAPVVQKQKTTKKFVHLTPAKKFIKTTSGNAKPTQAEENTFVNNMVETSIDELIEALNDQDWKVKARACRGLELCAEHFGFEKIHPAKSTIQGLVSAPQKSLQLASKSLLDKMASAPTGFSFAQTSAQPATESAPVSDEVINFGEEQ</sequence>
<dbReference type="KEGG" id="tva:4773022"/>
<proteinExistence type="predicted"/>
<keyword evidence="3" id="KW-1185">Reference proteome</keyword>
<dbReference type="InterPro" id="IPR016024">
    <property type="entry name" value="ARM-type_fold"/>
</dbReference>
<accession>A2DWZ5</accession>
<dbReference type="EMBL" id="DS113261">
    <property type="protein sequence ID" value="EAY15022.1"/>
    <property type="molecule type" value="Genomic_DNA"/>
</dbReference>
<dbReference type="RefSeq" id="XP_001327245.1">
    <property type="nucleotide sequence ID" value="XM_001327210.1"/>
</dbReference>
<organism evidence="2 3">
    <name type="scientific">Trichomonas vaginalis (strain ATCC PRA-98 / G3)</name>
    <dbReference type="NCBI Taxonomy" id="412133"/>
    <lineage>
        <taxon>Eukaryota</taxon>
        <taxon>Metamonada</taxon>
        <taxon>Parabasalia</taxon>
        <taxon>Trichomonadida</taxon>
        <taxon>Trichomonadidae</taxon>
        <taxon>Trichomonas</taxon>
    </lineage>
</organism>
<reference evidence="2" key="1">
    <citation type="submission" date="2006-10" db="EMBL/GenBank/DDBJ databases">
        <authorList>
            <person name="Amadeo P."/>
            <person name="Zhao Q."/>
            <person name="Wortman J."/>
            <person name="Fraser-Liggett C."/>
            <person name="Carlton J."/>
        </authorList>
    </citation>
    <scope>NUCLEOTIDE SEQUENCE</scope>
    <source>
        <strain evidence="2">G3</strain>
    </source>
</reference>
<dbReference type="Proteomes" id="UP000001542">
    <property type="component" value="Unassembled WGS sequence"/>
</dbReference>
<dbReference type="InParanoid" id="A2DWZ5"/>
<feature type="region of interest" description="Disordered" evidence="1">
    <location>
        <begin position="1"/>
        <end position="47"/>
    </location>
</feature>
<dbReference type="SMR" id="A2DWZ5"/>
<evidence type="ECO:0000313" key="3">
    <source>
        <dbReference type="Proteomes" id="UP000001542"/>
    </source>
</evidence>
<feature type="region of interest" description="Disordered" evidence="1">
    <location>
        <begin position="214"/>
        <end position="237"/>
    </location>
</feature>
<dbReference type="AlphaFoldDB" id="A2DWZ5"/>
<dbReference type="VEuPathDB" id="TrichDB:TVAG_019220"/>
<evidence type="ECO:0000256" key="1">
    <source>
        <dbReference type="SAM" id="MobiDB-lite"/>
    </source>
</evidence>
<reference evidence="2" key="2">
    <citation type="journal article" date="2007" name="Science">
        <title>Draft genome sequence of the sexually transmitted pathogen Trichomonas vaginalis.</title>
        <authorList>
            <person name="Carlton J.M."/>
            <person name="Hirt R.P."/>
            <person name="Silva J.C."/>
            <person name="Delcher A.L."/>
            <person name="Schatz M."/>
            <person name="Zhao Q."/>
            <person name="Wortman J.R."/>
            <person name="Bidwell S.L."/>
            <person name="Alsmark U.C.M."/>
            <person name="Besteiro S."/>
            <person name="Sicheritz-Ponten T."/>
            <person name="Noel C.J."/>
            <person name="Dacks J.B."/>
            <person name="Foster P.G."/>
            <person name="Simillion C."/>
            <person name="Van de Peer Y."/>
            <person name="Miranda-Saavedra D."/>
            <person name="Barton G.J."/>
            <person name="Westrop G.D."/>
            <person name="Mueller S."/>
            <person name="Dessi D."/>
            <person name="Fiori P.L."/>
            <person name="Ren Q."/>
            <person name="Paulsen I."/>
            <person name="Zhang H."/>
            <person name="Bastida-Corcuera F.D."/>
            <person name="Simoes-Barbosa A."/>
            <person name="Brown M.T."/>
            <person name="Hayes R.D."/>
            <person name="Mukherjee M."/>
            <person name="Okumura C.Y."/>
            <person name="Schneider R."/>
            <person name="Smith A.J."/>
            <person name="Vanacova S."/>
            <person name="Villalvazo M."/>
            <person name="Haas B.J."/>
            <person name="Pertea M."/>
            <person name="Feldblyum T.V."/>
            <person name="Utterback T.R."/>
            <person name="Shu C.L."/>
            <person name="Osoegawa K."/>
            <person name="de Jong P.J."/>
            <person name="Hrdy I."/>
            <person name="Horvathova L."/>
            <person name="Zubacova Z."/>
            <person name="Dolezal P."/>
            <person name="Malik S.B."/>
            <person name="Logsdon J.M. Jr."/>
            <person name="Henze K."/>
            <person name="Gupta A."/>
            <person name="Wang C.C."/>
            <person name="Dunne R.L."/>
            <person name="Upcroft J.A."/>
            <person name="Upcroft P."/>
            <person name="White O."/>
            <person name="Salzberg S.L."/>
            <person name="Tang P."/>
            <person name="Chiu C.-H."/>
            <person name="Lee Y.-S."/>
            <person name="Embley T.M."/>
            <person name="Coombs G.H."/>
            <person name="Mottram J.C."/>
            <person name="Tachezy J."/>
            <person name="Fraser-Liggett C.M."/>
            <person name="Johnson P.J."/>
        </authorList>
    </citation>
    <scope>NUCLEOTIDE SEQUENCE [LARGE SCALE GENOMIC DNA]</scope>
    <source>
        <strain evidence="2">G3</strain>
    </source>
</reference>
<protein>
    <submittedName>
        <fullName evidence="2">Uncharacterized protein</fullName>
    </submittedName>
</protein>
<evidence type="ECO:0000313" key="2">
    <source>
        <dbReference type="EMBL" id="EAY15022.1"/>
    </source>
</evidence>